<dbReference type="GO" id="GO:0008984">
    <property type="term" value="F:protein-glutamate methylesterase activity"/>
    <property type="evidence" value="ECO:0007669"/>
    <property type="project" value="UniProtKB-UniRule"/>
</dbReference>
<dbReference type="PATRIC" id="fig|476652.3.peg.3185"/>
<gene>
    <name evidence="9" type="primary">cheB_2</name>
    <name evidence="4" type="synonym">cheB</name>
    <name evidence="9" type="ORF">DEAC_c30260</name>
</gene>
<comment type="subcellular location">
    <subcellularLocation>
        <location evidence="4">Cytoplasm</location>
    </subcellularLocation>
</comment>
<dbReference type="SUPFAM" id="SSF52738">
    <property type="entry name" value="Methylesterase CheB, C-terminal domain"/>
    <property type="match status" value="1"/>
</dbReference>
<comment type="function">
    <text evidence="4">Involved in chemotaxis. Part of a chemotaxis signal transduction system that modulates chemotaxis in response to various stimuli. Catalyzes the demethylation of specific methylglutamate residues introduced into the chemoreceptors (methyl-accepting chemotaxis proteins or MCP) by CheR. Also mediates the irreversible deamidation of specific glutamine residues to glutamic acid.</text>
</comment>
<comment type="function">
    <text evidence="2">May play the central regulatory role in sporulation. It may be an element of the effector pathway responsible for the activation of sporulation genes in response to nutritional stress. Spo0A may act in concert with spo0H (a sigma factor) to control the expression of some genes that are critical to the sporulation process.</text>
</comment>
<keyword evidence="4 6" id="KW-0597">Phosphoprotein</keyword>
<evidence type="ECO:0000256" key="2">
    <source>
        <dbReference type="ARBA" id="ARBA00024867"/>
    </source>
</evidence>
<dbReference type="InterPro" id="IPR035909">
    <property type="entry name" value="CheB_C"/>
</dbReference>
<dbReference type="Pfam" id="PF00072">
    <property type="entry name" value="Response_reg"/>
    <property type="match status" value="1"/>
</dbReference>
<dbReference type="GO" id="GO:0006935">
    <property type="term" value="P:chemotaxis"/>
    <property type="evidence" value="ECO:0007669"/>
    <property type="project" value="UniProtKB-UniRule"/>
</dbReference>
<protein>
    <recommendedName>
        <fullName evidence="4">Protein-glutamate methylesterase/protein-glutamine glutaminase</fullName>
        <ecNumber evidence="4">3.1.1.61</ecNumber>
        <ecNumber evidence="4">3.5.1.44</ecNumber>
    </recommendedName>
</protein>
<dbReference type="AlphaFoldDB" id="A0A0J1FNJ2"/>
<dbReference type="GO" id="GO:0050568">
    <property type="term" value="F:protein-glutamine glutaminase activity"/>
    <property type="evidence" value="ECO:0007669"/>
    <property type="project" value="UniProtKB-UniRule"/>
</dbReference>
<evidence type="ECO:0000313" key="9">
    <source>
        <dbReference type="EMBL" id="KLU65059.1"/>
    </source>
</evidence>
<dbReference type="RefSeq" id="WP_047810846.1">
    <property type="nucleotide sequence ID" value="NZ_LDZY01000010.1"/>
</dbReference>
<sequence length="394" mass="41254">MSERPNTSVGVLIVDDSPFMRLTLQKILNQSPNIKVLDTARDGREGILKIQSLRPQVVTMDVEMPVMDGLQALDEVMRWQPTPIIILSSVTTEGAQATLKALDLGAVDVVVKPTGTQGNDLQALSRDLIEKVLAAAGVNLSRLGRKGLPVSSGVSGNKGLVNLTPGRKVETSAVPQAGVLPAKGQAPRPFITGKSSSLPKHAVEIVAIGTSTGGPSALQAVLPSLPANFPVPVLVAQHMPAGFTGPLAQRLNGLCPLNVREGLHGEVLKAGTIYVAPAGKQMQVQRKSGQLVLNIGDEAPIPTLYHPSVDVMLLSLAKSVGKGTLGVIMTGMGNDGTKGMKDVKAFEGFSIAESEETCVVYGMPRSVVDAGLADRIVPLGEIGRTIVECVMKRG</sequence>
<proteinExistence type="inferred from homology"/>
<dbReference type="InterPro" id="IPR000673">
    <property type="entry name" value="Sig_transdc_resp-reg_Me-estase"/>
</dbReference>
<dbReference type="Gene3D" id="3.40.50.180">
    <property type="entry name" value="Methylesterase CheB, C-terminal domain"/>
    <property type="match status" value="1"/>
</dbReference>
<dbReference type="EMBL" id="LDZY01000010">
    <property type="protein sequence ID" value="KLU65059.1"/>
    <property type="molecule type" value="Genomic_DNA"/>
</dbReference>
<accession>A0A0J1FNJ2</accession>
<dbReference type="GO" id="GO:0000156">
    <property type="term" value="F:phosphorelay response regulator activity"/>
    <property type="evidence" value="ECO:0007669"/>
    <property type="project" value="InterPro"/>
</dbReference>
<dbReference type="GO" id="GO:0005737">
    <property type="term" value="C:cytoplasm"/>
    <property type="evidence" value="ECO:0007669"/>
    <property type="project" value="UniProtKB-SubCell"/>
</dbReference>
<dbReference type="STRING" id="476652.DEAC_c30260"/>
<evidence type="ECO:0000256" key="3">
    <source>
        <dbReference type="ARBA" id="ARBA00048267"/>
    </source>
</evidence>
<keyword evidence="1 4" id="KW-0378">Hydrolase</keyword>
<evidence type="ECO:0000256" key="5">
    <source>
        <dbReference type="PROSITE-ProRule" id="PRU00050"/>
    </source>
</evidence>
<keyword evidence="4 5" id="KW-0145">Chemotaxis</keyword>
<feature type="active site" evidence="4 5">
    <location>
        <position position="238"/>
    </location>
</feature>
<dbReference type="EC" id="3.5.1.44" evidence="4"/>
<comment type="catalytic activity">
    <reaction evidence="3 4">
        <text>[protein]-L-glutamate 5-O-methyl ester + H2O = L-glutamyl-[protein] + methanol + H(+)</text>
        <dbReference type="Rhea" id="RHEA:23236"/>
        <dbReference type="Rhea" id="RHEA-COMP:10208"/>
        <dbReference type="Rhea" id="RHEA-COMP:10311"/>
        <dbReference type="ChEBI" id="CHEBI:15377"/>
        <dbReference type="ChEBI" id="CHEBI:15378"/>
        <dbReference type="ChEBI" id="CHEBI:17790"/>
        <dbReference type="ChEBI" id="CHEBI:29973"/>
        <dbReference type="ChEBI" id="CHEBI:82795"/>
        <dbReference type="EC" id="3.1.1.61"/>
    </reaction>
</comment>
<comment type="catalytic activity">
    <reaction evidence="4">
        <text>L-glutaminyl-[protein] + H2O = L-glutamyl-[protein] + NH4(+)</text>
        <dbReference type="Rhea" id="RHEA:16441"/>
        <dbReference type="Rhea" id="RHEA-COMP:10207"/>
        <dbReference type="Rhea" id="RHEA-COMP:10208"/>
        <dbReference type="ChEBI" id="CHEBI:15377"/>
        <dbReference type="ChEBI" id="CHEBI:28938"/>
        <dbReference type="ChEBI" id="CHEBI:29973"/>
        <dbReference type="ChEBI" id="CHEBI:30011"/>
        <dbReference type="EC" id="3.5.1.44"/>
    </reaction>
</comment>
<dbReference type="InterPro" id="IPR001789">
    <property type="entry name" value="Sig_transdc_resp-reg_receiver"/>
</dbReference>
<comment type="PTM">
    <text evidence="4">Phosphorylated by CheA. Phosphorylation of the N-terminal regulatory domain activates the methylesterase activity.</text>
</comment>
<evidence type="ECO:0000259" key="7">
    <source>
        <dbReference type="PROSITE" id="PS50110"/>
    </source>
</evidence>
<evidence type="ECO:0000256" key="1">
    <source>
        <dbReference type="ARBA" id="ARBA00022801"/>
    </source>
</evidence>
<name>A0A0J1FNJ2_9FIRM</name>
<dbReference type="InterPro" id="IPR011006">
    <property type="entry name" value="CheY-like_superfamily"/>
</dbReference>
<dbReference type="SMART" id="SM00448">
    <property type="entry name" value="REC"/>
    <property type="match status" value="1"/>
</dbReference>
<dbReference type="EC" id="3.1.1.61" evidence="4"/>
<dbReference type="PIRSF" id="PIRSF000876">
    <property type="entry name" value="RR_chemtxs_CheB"/>
    <property type="match status" value="1"/>
</dbReference>
<dbReference type="SUPFAM" id="SSF52172">
    <property type="entry name" value="CheY-like"/>
    <property type="match status" value="1"/>
</dbReference>
<feature type="active site" evidence="4 5">
    <location>
        <position position="335"/>
    </location>
</feature>
<comment type="caution">
    <text evidence="9">The sequence shown here is derived from an EMBL/GenBank/DDBJ whole genome shotgun (WGS) entry which is preliminary data.</text>
</comment>
<comment type="domain">
    <text evidence="4">Contains a C-terminal catalytic domain, and an N-terminal region which modulates catalytic activity.</text>
</comment>
<evidence type="ECO:0000313" key="10">
    <source>
        <dbReference type="Proteomes" id="UP000036356"/>
    </source>
</evidence>
<feature type="modified residue" description="4-aspartylphosphate" evidence="4 6">
    <location>
        <position position="61"/>
    </location>
</feature>
<feature type="domain" description="Response regulatory" evidence="7">
    <location>
        <begin position="10"/>
        <end position="127"/>
    </location>
</feature>
<evidence type="ECO:0000256" key="4">
    <source>
        <dbReference type="HAMAP-Rule" id="MF_00099"/>
    </source>
</evidence>
<dbReference type="HAMAP" id="MF_00099">
    <property type="entry name" value="CheB_chemtxs"/>
    <property type="match status" value="1"/>
</dbReference>
<comment type="similarity">
    <text evidence="4">Belongs to the CheB family.</text>
</comment>
<dbReference type="Proteomes" id="UP000036356">
    <property type="component" value="Unassembled WGS sequence"/>
</dbReference>
<dbReference type="CDD" id="cd17541">
    <property type="entry name" value="REC_CheB-like"/>
    <property type="match status" value="1"/>
</dbReference>
<dbReference type="PANTHER" id="PTHR42872:SF3">
    <property type="entry name" value="PROTEIN-GLUTAMATE METHYLESTERASE_PROTEIN-GLUTAMINE GLUTAMINASE 1"/>
    <property type="match status" value="1"/>
</dbReference>
<dbReference type="InterPro" id="IPR008248">
    <property type="entry name" value="CheB-like"/>
</dbReference>
<keyword evidence="4" id="KW-0963">Cytoplasm</keyword>
<feature type="active site" evidence="4 5">
    <location>
        <position position="211"/>
    </location>
</feature>
<dbReference type="Gene3D" id="3.40.50.2300">
    <property type="match status" value="1"/>
</dbReference>
<dbReference type="PROSITE" id="PS50110">
    <property type="entry name" value="RESPONSE_REGULATORY"/>
    <property type="match status" value="1"/>
</dbReference>
<keyword evidence="10" id="KW-1185">Reference proteome</keyword>
<evidence type="ECO:0000256" key="6">
    <source>
        <dbReference type="PROSITE-ProRule" id="PRU00169"/>
    </source>
</evidence>
<organism evidence="9 10">
    <name type="scientific">Desulfosporosinus acididurans</name>
    <dbReference type="NCBI Taxonomy" id="476652"/>
    <lineage>
        <taxon>Bacteria</taxon>
        <taxon>Bacillati</taxon>
        <taxon>Bacillota</taxon>
        <taxon>Clostridia</taxon>
        <taxon>Eubacteriales</taxon>
        <taxon>Desulfitobacteriaceae</taxon>
        <taxon>Desulfosporosinus</taxon>
    </lineage>
</organism>
<dbReference type="CDD" id="cd16432">
    <property type="entry name" value="CheB_Rec"/>
    <property type="match status" value="1"/>
</dbReference>
<feature type="domain" description="CheB-type methylesterase" evidence="8">
    <location>
        <begin position="199"/>
        <end position="393"/>
    </location>
</feature>
<dbReference type="PROSITE" id="PS50122">
    <property type="entry name" value="CHEB"/>
    <property type="match status" value="1"/>
</dbReference>
<dbReference type="PANTHER" id="PTHR42872">
    <property type="entry name" value="PROTEIN-GLUTAMATE METHYLESTERASE/PROTEIN-GLUTAMINE GLUTAMINASE"/>
    <property type="match status" value="1"/>
</dbReference>
<dbReference type="Pfam" id="PF01339">
    <property type="entry name" value="CheB_methylest"/>
    <property type="match status" value="1"/>
</dbReference>
<evidence type="ECO:0000259" key="8">
    <source>
        <dbReference type="PROSITE" id="PS50122"/>
    </source>
</evidence>
<reference evidence="9 10" key="1">
    <citation type="submission" date="2015-06" db="EMBL/GenBank/DDBJ databases">
        <title>Draft genome of the moderately acidophilic sulfate reducer Candidatus Desulfosporosinus acididurans strain M1.</title>
        <authorList>
            <person name="Poehlein A."/>
            <person name="Petzsch P."/>
            <person name="Johnson B.D."/>
            <person name="Schloemann M."/>
            <person name="Daniel R."/>
            <person name="Muehling M."/>
        </authorList>
    </citation>
    <scope>NUCLEOTIDE SEQUENCE [LARGE SCALE GENOMIC DNA]</scope>
    <source>
        <strain evidence="9 10">M1</strain>
    </source>
</reference>
<dbReference type="NCBIfam" id="NF001965">
    <property type="entry name" value="PRK00742.1"/>
    <property type="match status" value="1"/>
</dbReference>